<protein>
    <recommendedName>
        <fullName evidence="3">DUF6533 domain-containing protein</fullName>
    </recommendedName>
</protein>
<dbReference type="eggNOG" id="ENOG502RCIW">
    <property type="taxonomic scope" value="Eukaryota"/>
</dbReference>
<feature type="transmembrane region" description="Helical" evidence="2">
    <location>
        <begin position="200"/>
        <end position="222"/>
    </location>
</feature>
<dbReference type="Proteomes" id="UP000007148">
    <property type="component" value="Unassembled WGS sequence"/>
</dbReference>
<accession>G4TPE4</accession>
<dbReference type="InterPro" id="IPR045340">
    <property type="entry name" value="DUF6533"/>
</dbReference>
<dbReference type="AlphaFoldDB" id="G4TPE4"/>
<evidence type="ECO:0000259" key="3">
    <source>
        <dbReference type="Pfam" id="PF20151"/>
    </source>
</evidence>
<keyword evidence="2" id="KW-0472">Membrane</keyword>
<feature type="transmembrane region" description="Helical" evidence="2">
    <location>
        <begin position="173"/>
        <end position="193"/>
    </location>
</feature>
<feature type="region of interest" description="Disordered" evidence="1">
    <location>
        <begin position="529"/>
        <end position="615"/>
    </location>
</feature>
<feature type="compositionally biased region" description="Basic and acidic residues" evidence="1">
    <location>
        <begin position="587"/>
        <end position="603"/>
    </location>
</feature>
<feature type="compositionally biased region" description="Low complexity" evidence="1">
    <location>
        <begin position="556"/>
        <end position="572"/>
    </location>
</feature>
<evidence type="ECO:0000313" key="5">
    <source>
        <dbReference type="Proteomes" id="UP000007148"/>
    </source>
</evidence>
<name>G4TPE4_SERID</name>
<feature type="region of interest" description="Disordered" evidence="1">
    <location>
        <begin position="463"/>
        <end position="488"/>
    </location>
</feature>
<evidence type="ECO:0000256" key="1">
    <source>
        <dbReference type="SAM" id="MobiDB-lite"/>
    </source>
</evidence>
<keyword evidence="2" id="KW-0812">Transmembrane</keyword>
<comment type="caution">
    <text evidence="4">The sequence shown here is derived from an EMBL/GenBank/DDBJ whole genome shotgun (WGS) entry which is preliminary data.</text>
</comment>
<keyword evidence="5" id="KW-1185">Reference proteome</keyword>
<feature type="compositionally biased region" description="Polar residues" evidence="1">
    <location>
        <begin position="402"/>
        <end position="428"/>
    </location>
</feature>
<dbReference type="HOGENOM" id="CLU_444178_0_0_1"/>
<dbReference type="Pfam" id="PF20151">
    <property type="entry name" value="DUF6533"/>
    <property type="match status" value="1"/>
</dbReference>
<evidence type="ECO:0000256" key="2">
    <source>
        <dbReference type="SAM" id="Phobius"/>
    </source>
</evidence>
<reference evidence="4 5" key="1">
    <citation type="journal article" date="2011" name="PLoS Pathog.">
        <title>Endophytic Life Strategies Decoded by Genome and Transcriptome Analyses of the Mutualistic Root Symbiont Piriformospora indica.</title>
        <authorList>
            <person name="Zuccaro A."/>
            <person name="Lahrmann U."/>
            <person name="Guldener U."/>
            <person name="Langen G."/>
            <person name="Pfiffi S."/>
            <person name="Biedenkopf D."/>
            <person name="Wong P."/>
            <person name="Samans B."/>
            <person name="Grimm C."/>
            <person name="Basiewicz M."/>
            <person name="Murat C."/>
            <person name="Martin F."/>
            <person name="Kogel K.H."/>
        </authorList>
    </citation>
    <scope>NUCLEOTIDE SEQUENCE [LARGE SCALE GENOMIC DNA]</scope>
    <source>
        <strain evidence="4 5">DSM 11827</strain>
    </source>
</reference>
<feature type="compositionally biased region" description="Polar residues" evidence="1">
    <location>
        <begin position="145"/>
        <end position="156"/>
    </location>
</feature>
<evidence type="ECO:0000313" key="4">
    <source>
        <dbReference type="EMBL" id="CCA73187.1"/>
    </source>
</evidence>
<organism evidence="4 5">
    <name type="scientific">Serendipita indica (strain DSM 11827)</name>
    <name type="common">Root endophyte fungus</name>
    <name type="synonym">Piriformospora indica</name>
    <dbReference type="NCBI Taxonomy" id="1109443"/>
    <lineage>
        <taxon>Eukaryota</taxon>
        <taxon>Fungi</taxon>
        <taxon>Dikarya</taxon>
        <taxon>Basidiomycota</taxon>
        <taxon>Agaricomycotina</taxon>
        <taxon>Agaricomycetes</taxon>
        <taxon>Sebacinales</taxon>
        <taxon>Serendipitaceae</taxon>
        <taxon>Serendipita</taxon>
    </lineage>
</organism>
<sequence length="615" mass="67886">MVTYEEETLAKLGISLQDLELFVSRSKAGQYLLVAGIALLIYDWFCTAEDEWNYMWKQKPRLRTVKVLFALNRYLPLFTLSARFSVFSRAIHNPLVRPSCYLFRSPLMLMSNDLSHAAFRRYSSCLDAIPDSISPSTHSTRIRNSRVTGSPISRRPSSGTIKDCNFRLLSTTGFTGVINVAVVEIILLLRVWVIYSRNKWVGIALWSFYAVALALALAVKYLQPHTNLPFVRPPSYGENGCSKPAPGEMFFIYGIVCIAESIFFSMLIYKAWEKSRSAARTPILTALLKQGTFYYFIVLMILAVTMLAPFAGGMYFPLANGLIIVPITSVACTRLVLSLRGMVTSQEVVRGSQMGLSNSRIGASSSNSHSRGLSGGVGSGAGMVVLPRGAGAGVVITGTGSRSSVFPSSNTQSHSSGQTKSHQSTTDNDAIALHTKTKEGFMEEENDKDEEYALPTLNHAYTNRLHTPEDEERRGALYPPQRTLSPHTPMRRLSWTQKNTPMPPSAPVHIHRQTTVTIFEDNNAYEATGRRFNDVGSGTRPLQTRRSNSASGDIGQGSLLGSSANGGRSNSSEVYSSQRRPATADTGRSRQRERDMLEYHEPVSIHPLMPSPRLS</sequence>
<dbReference type="InParanoid" id="G4TPE4"/>
<feature type="region of interest" description="Disordered" evidence="1">
    <location>
        <begin position="137"/>
        <end position="156"/>
    </location>
</feature>
<feature type="domain" description="DUF6533" evidence="3">
    <location>
        <begin position="31"/>
        <end position="78"/>
    </location>
</feature>
<dbReference type="EMBL" id="CAFZ01000207">
    <property type="protein sequence ID" value="CCA73187.1"/>
    <property type="molecule type" value="Genomic_DNA"/>
</dbReference>
<proteinExistence type="predicted"/>
<feature type="transmembrane region" description="Helical" evidence="2">
    <location>
        <begin position="250"/>
        <end position="272"/>
    </location>
</feature>
<feature type="transmembrane region" description="Helical" evidence="2">
    <location>
        <begin position="293"/>
        <end position="312"/>
    </location>
</feature>
<gene>
    <name evidence="4" type="ORF">PIIN_07141</name>
</gene>
<keyword evidence="2" id="KW-1133">Transmembrane helix</keyword>
<feature type="compositionally biased region" description="Polar residues" evidence="1">
    <location>
        <begin position="540"/>
        <end position="551"/>
    </location>
</feature>
<feature type="compositionally biased region" description="Basic and acidic residues" evidence="1">
    <location>
        <begin position="466"/>
        <end position="475"/>
    </location>
</feature>
<dbReference type="OrthoDB" id="3249922at2759"/>
<feature type="region of interest" description="Disordered" evidence="1">
    <location>
        <begin position="402"/>
        <end position="429"/>
    </location>
</feature>